<accession>A0AAD8MXL9</accession>
<keyword evidence="2" id="KW-0645">Protease</keyword>
<evidence type="ECO:0000256" key="1">
    <source>
        <dbReference type="ARBA" id="ARBA00005234"/>
    </source>
</evidence>
<comment type="similarity">
    <text evidence="1">Belongs to the peptidase C48 family.</text>
</comment>
<dbReference type="EMBL" id="JAUIZM010000004">
    <property type="protein sequence ID" value="KAK1388819.1"/>
    <property type="molecule type" value="Genomic_DNA"/>
</dbReference>
<comment type="caution">
    <text evidence="5">The sequence shown here is derived from an EMBL/GenBank/DDBJ whole genome shotgun (WGS) entry which is preliminary data.</text>
</comment>
<dbReference type="GO" id="GO:0008234">
    <property type="term" value="F:cysteine-type peptidase activity"/>
    <property type="evidence" value="ECO:0007669"/>
    <property type="project" value="InterPro"/>
</dbReference>
<dbReference type="AlphaFoldDB" id="A0AAD8MXL9"/>
<dbReference type="SUPFAM" id="SSF54001">
    <property type="entry name" value="Cysteine proteinases"/>
    <property type="match status" value="1"/>
</dbReference>
<name>A0AAD8MXL9_9APIA</name>
<evidence type="ECO:0000256" key="3">
    <source>
        <dbReference type="ARBA" id="ARBA00022801"/>
    </source>
</evidence>
<reference evidence="5" key="2">
    <citation type="submission" date="2023-05" db="EMBL/GenBank/DDBJ databases">
        <authorList>
            <person name="Schelkunov M.I."/>
        </authorList>
    </citation>
    <scope>NUCLEOTIDE SEQUENCE</scope>
    <source>
        <strain evidence="5">Hsosn_3</strain>
        <tissue evidence="5">Leaf</tissue>
    </source>
</reference>
<dbReference type="Proteomes" id="UP001237642">
    <property type="component" value="Unassembled WGS sequence"/>
</dbReference>
<sequence length="271" mass="31863">MEMDMQELSVPSFSLGTDLQNFVIDICKDISREHGDDTIVEQESDKNTTITPMSQQLIREKRETKVTAAYRSPYVQREIDINTKYSTQEYAVWRWIIQKGKDDVEHVFNYGEQYCIREHMATLRPGEKIYTSVGLLDNSKSEEDQYERFGVEMNHFFKKNPDKKIEDHNLIFFPIFQDEHYYLVCINLKKASFEVIDNIRVGKAGNKEYGRYARKLVSICTCLVLMNISLIMYAQSYNELIKVSCIYIVYRPLNNCPGRSSEVFMQQDRNE</sequence>
<gene>
    <name evidence="5" type="ORF">POM88_016997</name>
</gene>
<evidence type="ECO:0000313" key="5">
    <source>
        <dbReference type="EMBL" id="KAK1388819.1"/>
    </source>
</evidence>
<proteinExistence type="inferred from homology"/>
<evidence type="ECO:0000256" key="2">
    <source>
        <dbReference type="ARBA" id="ARBA00022670"/>
    </source>
</evidence>
<keyword evidence="3" id="KW-0378">Hydrolase</keyword>
<evidence type="ECO:0000313" key="6">
    <source>
        <dbReference type="Proteomes" id="UP001237642"/>
    </source>
</evidence>
<dbReference type="Gene3D" id="3.40.395.10">
    <property type="entry name" value="Adenoviral Proteinase, Chain A"/>
    <property type="match status" value="1"/>
</dbReference>
<dbReference type="Pfam" id="PF02902">
    <property type="entry name" value="Peptidase_C48"/>
    <property type="match status" value="1"/>
</dbReference>
<evidence type="ECO:0000259" key="4">
    <source>
        <dbReference type="Pfam" id="PF02902"/>
    </source>
</evidence>
<reference evidence="5" key="1">
    <citation type="submission" date="2023-02" db="EMBL/GenBank/DDBJ databases">
        <title>Genome of toxic invasive species Heracleum sosnowskyi carries increased number of genes despite the absence of recent whole-genome duplications.</title>
        <authorList>
            <person name="Schelkunov M."/>
            <person name="Shtratnikova V."/>
            <person name="Makarenko M."/>
            <person name="Klepikova A."/>
            <person name="Omelchenko D."/>
            <person name="Novikova G."/>
            <person name="Obukhova E."/>
            <person name="Bogdanov V."/>
            <person name="Penin A."/>
            <person name="Logacheva M."/>
        </authorList>
    </citation>
    <scope>NUCLEOTIDE SEQUENCE</scope>
    <source>
        <strain evidence="5">Hsosn_3</strain>
        <tissue evidence="5">Leaf</tissue>
    </source>
</reference>
<feature type="domain" description="Ubiquitin-like protease family profile" evidence="4">
    <location>
        <begin position="138"/>
        <end position="202"/>
    </location>
</feature>
<dbReference type="InterPro" id="IPR003653">
    <property type="entry name" value="Peptidase_C48_C"/>
</dbReference>
<keyword evidence="6" id="KW-1185">Reference proteome</keyword>
<dbReference type="InterPro" id="IPR038765">
    <property type="entry name" value="Papain-like_cys_pep_sf"/>
</dbReference>
<organism evidence="5 6">
    <name type="scientific">Heracleum sosnowskyi</name>
    <dbReference type="NCBI Taxonomy" id="360622"/>
    <lineage>
        <taxon>Eukaryota</taxon>
        <taxon>Viridiplantae</taxon>
        <taxon>Streptophyta</taxon>
        <taxon>Embryophyta</taxon>
        <taxon>Tracheophyta</taxon>
        <taxon>Spermatophyta</taxon>
        <taxon>Magnoliopsida</taxon>
        <taxon>eudicotyledons</taxon>
        <taxon>Gunneridae</taxon>
        <taxon>Pentapetalae</taxon>
        <taxon>asterids</taxon>
        <taxon>campanulids</taxon>
        <taxon>Apiales</taxon>
        <taxon>Apiaceae</taxon>
        <taxon>Apioideae</taxon>
        <taxon>apioid superclade</taxon>
        <taxon>Tordylieae</taxon>
        <taxon>Tordyliinae</taxon>
        <taxon>Heracleum</taxon>
    </lineage>
</organism>
<dbReference type="GO" id="GO:0006508">
    <property type="term" value="P:proteolysis"/>
    <property type="evidence" value="ECO:0007669"/>
    <property type="project" value="UniProtKB-KW"/>
</dbReference>
<protein>
    <recommendedName>
        <fullName evidence="4">Ubiquitin-like protease family profile domain-containing protein</fullName>
    </recommendedName>
</protein>